<dbReference type="GO" id="GO:0098552">
    <property type="term" value="C:side of membrane"/>
    <property type="evidence" value="ECO:0007669"/>
    <property type="project" value="UniProtKB-KW"/>
</dbReference>
<dbReference type="GO" id="GO:0005975">
    <property type="term" value="P:carbohydrate metabolic process"/>
    <property type="evidence" value="ECO:0007669"/>
    <property type="project" value="InterPro"/>
</dbReference>
<evidence type="ECO:0000256" key="11">
    <source>
        <dbReference type="ARBA" id="ARBA00023157"/>
    </source>
</evidence>
<keyword evidence="19" id="KW-1185">Reference proteome</keyword>
<accession>A0A2Z7C2K4</accession>
<keyword evidence="10" id="KW-0472">Membrane</keyword>
<evidence type="ECO:0000256" key="12">
    <source>
        <dbReference type="ARBA" id="ARBA00023180"/>
    </source>
</evidence>
<keyword evidence="9" id="KW-0611">Plant defense</keyword>
<evidence type="ECO:0000313" key="19">
    <source>
        <dbReference type="Proteomes" id="UP000250235"/>
    </source>
</evidence>
<dbReference type="GO" id="GO:0042973">
    <property type="term" value="F:glucan endo-1,3-beta-D-glucosidase activity"/>
    <property type="evidence" value="ECO:0007669"/>
    <property type="project" value="UniProtKB-EC"/>
</dbReference>
<comment type="similarity">
    <text evidence="3 15">Belongs to the glycosyl hydrolase 17 family.</text>
</comment>
<gene>
    <name evidence="18" type="ORF">F511_42671</name>
</gene>
<dbReference type="PANTHER" id="PTHR32227">
    <property type="entry name" value="GLUCAN ENDO-1,3-BETA-GLUCOSIDASE BG1-RELATED-RELATED"/>
    <property type="match status" value="1"/>
</dbReference>
<keyword evidence="6" id="KW-0336">GPI-anchor</keyword>
<keyword evidence="14 16" id="KW-0326">Glycosidase</keyword>
<dbReference type="FunFam" id="1.20.58.1040:FF:000002">
    <property type="entry name" value="Glucan endo-1,3-beta-glucosidase 8"/>
    <property type="match status" value="1"/>
</dbReference>
<evidence type="ECO:0000256" key="5">
    <source>
        <dbReference type="ARBA" id="ARBA00022475"/>
    </source>
</evidence>
<evidence type="ECO:0000256" key="8">
    <source>
        <dbReference type="ARBA" id="ARBA00022801"/>
    </source>
</evidence>
<comment type="subcellular location">
    <subcellularLocation>
        <location evidence="2">Cell membrane</location>
        <topology evidence="2">Lipid-anchor</topology>
        <topology evidence="2">GPI-anchor</topology>
    </subcellularLocation>
</comment>
<dbReference type="Proteomes" id="UP000250235">
    <property type="component" value="Unassembled WGS sequence"/>
</dbReference>
<evidence type="ECO:0000259" key="17">
    <source>
        <dbReference type="SMART" id="SM00768"/>
    </source>
</evidence>
<evidence type="ECO:0000256" key="16">
    <source>
        <dbReference type="RuleBase" id="RU004336"/>
    </source>
</evidence>
<sequence>MIVQMLKDNKIGKIKLFDSDHWTVKYFAGTGIEVMLGIPNKQLASLADSYDNAKDWVKKNLTKHLYDGGVDIKYVAVGNEPFLTSYNGSNLETTFPALKNIQKAINEEGIGDKIKATIPQNGDVYDSGSAGPSAGQFRSDIRDLMTQIVHFLQDNDSPFVVNIYPFISLYQNPDFPVEFAFFEGGATPVQDNGISYTNMLDANLDTLVWSLRKVGAPKVKIMIGEIGWPTDGNKNANLQMAKRFYDGFFKKMATKKGTPLYHGDIGYYLFSLTDENQKSIAPGDFERHWGVFRYDGKPKFPMDITGQGYDKMLVGAKNVKYMETQWCVFNSDIKIMDKVPENVDYACSRSDCTSLMEGSSCNSLPNVGHISYAFNMYFQMNNQDVEACNFEGLAKIVKANMSTPLCHFPIAMESSGWSLRMHQTGAVILTGISSLLLVLYT</sequence>
<evidence type="ECO:0000256" key="3">
    <source>
        <dbReference type="ARBA" id="ARBA00008773"/>
    </source>
</evidence>
<evidence type="ECO:0000313" key="18">
    <source>
        <dbReference type="EMBL" id="KZV40098.1"/>
    </source>
</evidence>
<feature type="domain" description="X8" evidence="17">
    <location>
        <begin position="325"/>
        <end position="408"/>
    </location>
</feature>
<reference evidence="18 19" key="1">
    <citation type="journal article" date="2015" name="Proc. Natl. Acad. Sci. U.S.A.">
        <title>The resurrection genome of Boea hygrometrica: A blueprint for survival of dehydration.</title>
        <authorList>
            <person name="Xiao L."/>
            <person name="Yang G."/>
            <person name="Zhang L."/>
            <person name="Yang X."/>
            <person name="Zhao S."/>
            <person name="Ji Z."/>
            <person name="Zhou Q."/>
            <person name="Hu M."/>
            <person name="Wang Y."/>
            <person name="Chen M."/>
            <person name="Xu Y."/>
            <person name="Jin H."/>
            <person name="Xiao X."/>
            <person name="Hu G."/>
            <person name="Bao F."/>
            <person name="Hu Y."/>
            <person name="Wan P."/>
            <person name="Li L."/>
            <person name="Deng X."/>
            <person name="Kuang T."/>
            <person name="Xiang C."/>
            <person name="Zhu J.K."/>
            <person name="Oliver M.J."/>
            <person name="He Y."/>
        </authorList>
    </citation>
    <scope>NUCLEOTIDE SEQUENCE [LARGE SCALE GENOMIC DNA]</scope>
    <source>
        <strain evidence="19">cv. XS01</strain>
    </source>
</reference>
<dbReference type="AlphaFoldDB" id="A0A2Z7C2K4"/>
<name>A0A2Z7C2K4_9LAMI</name>
<keyword evidence="12" id="KW-0325">Glycoprotein</keyword>
<evidence type="ECO:0000256" key="2">
    <source>
        <dbReference type="ARBA" id="ARBA00004609"/>
    </source>
</evidence>
<keyword evidence="5" id="KW-1003">Cell membrane</keyword>
<protein>
    <recommendedName>
        <fullName evidence="4">glucan endo-1,3-beta-D-glucosidase</fullName>
        <ecNumber evidence="4">3.2.1.39</ecNumber>
    </recommendedName>
</protein>
<dbReference type="PROSITE" id="PS00587">
    <property type="entry name" value="GLYCOSYL_HYDROL_F17"/>
    <property type="match status" value="1"/>
</dbReference>
<evidence type="ECO:0000256" key="14">
    <source>
        <dbReference type="ARBA" id="ARBA00023295"/>
    </source>
</evidence>
<keyword evidence="8 16" id="KW-0378">Hydrolase</keyword>
<dbReference type="GO" id="GO:0005886">
    <property type="term" value="C:plasma membrane"/>
    <property type="evidence" value="ECO:0007669"/>
    <property type="project" value="UniProtKB-SubCell"/>
</dbReference>
<dbReference type="Gene3D" id="1.20.58.1040">
    <property type="match status" value="1"/>
</dbReference>
<dbReference type="InterPro" id="IPR000490">
    <property type="entry name" value="Glyco_hydro_17"/>
</dbReference>
<dbReference type="OrthoDB" id="408788at2759"/>
<dbReference type="InterPro" id="IPR044965">
    <property type="entry name" value="Glyco_hydro_17_plant"/>
</dbReference>
<dbReference type="EC" id="3.2.1.39" evidence="4"/>
<evidence type="ECO:0000256" key="13">
    <source>
        <dbReference type="ARBA" id="ARBA00023288"/>
    </source>
</evidence>
<dbReference type="SMART" id="SM00768">
    <property type="entry name" value="X8"/>
    <property type="match status" value="1"/>
</dbReference>
<proteinExistence type="inferred from homology"/>
<evidence type="ECO:0000256" key="7">
    <source>
        <dbReference type="ARBA" id="ARBA00022729"/>
    </source>
</evidence>
<evidence type="ECO:0000256" key="10">
    <source>
        <dbReference type="ARBA" id="ARBA00023136"/>
    </source>
</evidence>
<evidence type="ECO:0000256" key="15">
    <source>
        <dbReference type="RuleBase" id="RU004335"/>
    </source>
</evidence>
<evidence type="ECO:0000256" key="6">
    <source>
        <dbReference type="ARBA" id="ARBA00022622"/>
    </source>
</evidence>
<organism evidence="18 19">
    <name type="scientific">Dorcoceras hygrometricum</name>
    <dbReference type="NCBI Taxonomy" id="472368"/>
    <lineage>
        <taxon>Eukaryota</taxon>
        <taxon>Viridiplantae</taxon>
        <taxon>Streptophyta</taxon>
        <taxon>Embryophyta</taxon>
        <taxon>Tracheophyta</taxon>
        <taxon>Spermatophyta</taxon>
        <taxon>Magnoliopsida</taxon>
        <taxon>eudicotyledons</taxon>
        <taxon>Gunneridae</taxon>
        <taxon>Pentapetalae</taxon>
        <taxon>asterids</taxon>
        <taxon>lamiids</taxon>
        <taxon>Lamiales</taxon>
        <taxon>Gesneriaceae</taxon>
        <taxon>Didymocarpoideae</taxon>
        <taxon>Trichosporeae</taxon>
        <taxon>Loxocarpinae</taxon>
        <taxon>Dorcoceras</taxon>
    </lineage>
</organism>
<dbReference type="Pfam" id="PF07983">
    <property type="entry name" value="X8"/>
    <property type="match status" value="1"/>
</dbReference>
<dbReference type="SUPFAM" id="SSF51445">
    <property type="entry name" value="(Trans)glycosidases"/>
    <property type="match status" value="1"/>
</dbReference>
<dbReference type="FunFam" id="3.20.20.80:FF:000008">
    <property type="entry name" value="Glucan endo-1,3-beta-glucosidase 5"/>
    <property type="match status" value="1"/>
</dbReference>
<comment type="catalytic activity">
    <reaction evidence="1">
        <text>Hydrolysis of (1-&gt;3)-beta-D-glucosidic linkages in (1-&gt;3)-beta-D-glucans.</text>
        <dbReference type="EC" id="3.2.1.39"/>
    </reaction>
</comment>
<dbReference type="InterPro" id="IPR012946">
    <property type="entry name" value="X8"/>
</dbReference>
<dbReference type="GO" id="GO:0006952">
    <property type="term" value="P:defense response"/>
    <property type="evidence" value="ECO:0007669"/>
    <property type="project" value="UniProtKB-KW"/>
</dbReference>
<evidence type="ECO:0000256" key="1">
    <source>
        <dbReference type="ARBA" id="ARBA00000382"/>
    </source>
</evidence>
<keyword evidence="11" id="KW-1015">Disulfide bond</keyword>
<evidence type="ECO:0000256" key="4">
    <source>
        <dbReference type="ARBA" id="ARBA00012780"/>
    </source>
</evidence>
<dbReference type="Gene3D" id="3.20.20.80">
    <property type="entry name" value="Glycosidases"/>
    <property type="match status" value="1"/>
</dbReference>
<keyword evidence="7" id="KW-0732">Signal</keyword>
<keyword evidence="13" id="KW-0449">Lipoprotein</keyword>
<dbReference type="EMBL" id="KV000579">
    <property type="protein sequence ID" value="KZV40098.1"/>
    <property type="molecule type" value="Genomic_DNA"/>
</dbReference>
<dbReference type="Pfam" id="PF00332">
    <property type="entry name" value="Glyco_hydro_17"/>
    <property type="match status" value="1"/>
</dbReference>
<evidence type="ECO:0000256" key="9">
    <source>
        <dbReference type="ARBA" id="ARBA00022821"/>
    </source>
</evidence>
<dbReference type="InterPro" id="IPR017853">
    <property type="entry name" value="GH"/>
</dbReference>